<dbReference type="EMBL" id="JABBXH010000003">
    <property type="protein sequence ID" value="NMP32280.1"/>
    <property type="molecule type" value="Genomic_DNA"/>
</dbReference>
<organism evidence="2 3">
    <name type="scientific">Thalassotalea algicola</name>
    <dbReference type="NCBI Taxonomy" id="2716224"/>
    <lineage>
        <taxon>Bacteria</taxon>
        <taxon>Pseudomonadati</taxon>
        <taxon>Pseudomonadota</taxon>
        <taxon>Gammaproteobacteria</taxon>
        <taxon>Alteromonadales</taxon>
        <taxon>Colwelliaceae</taxon>
        <taxon>Thalassotalea</taxon>
    </lineage>
</organism>
<dbReference type="SUPFAM" id="SSF48452">
    <property type="entry name" value="TPR-like"/>
    <property type="match status" value="1"/>
</dbReference>
<protein>
    <recommendedName>
        <fullName evidence="4">Tetratricopeptide repeat protein</fullName>
    </recommendedName>
</protein>
<dbReference type="AlphaFoldDB" id="A0A7Y0LCX5"/>
<sequence length="178" mass="19006">MKKFLAKASLLATLVSVGTSAVEATTLTQPIKLNGLKIAIIKNAVGTDEIISGDYSAGLSKIVATKKPELSNYDKAMGVCVASLKLNELDKADSACTKAIDEISAIKGRGRHGEFLKSMAYSNRAIVRYLAKDNTGALEDFTSALVVDNNSIVKDNILALKRIQLTTDDASFETSYAE</sequence>
<reference evidence="2 3" key="1">
    <citation type="submission" date="2020-04" db="EMBL/GenBank/DDBJ databases">
        <title>Thalassotalea sp. M1531, isolated from the surface of marine red alga.</title>
        <authorList>
            <person name="Pang L."/>
            <person name="Lu D.-C."/>
        </authorList>
    </citation>
    <scope>NUCLEOTIDE SEQUENCE [LARGE SCALE GENOMIC DNA]</scope>
    <source>
        <strain evidence="2 3">M1531</strain>
    </source>
</reference>
<dbReference type="Proteomes" id="UP000568664">
    <property type="component" value="Unassembled WGS sequence"/>
</dbReference>
<name>A0A7Y0LCX5_9GAMM</name>
<feature type="chain" id="PRO_5031099472" description="Tetratricopeptide repeat protein" evidence="1">
    <location>
        <begin position="22"/>
        <end position="178"/>
    </location>
</feature>
<accession>A0A7Y0LCX5</accession>
<gene>
    <name evidence="2" type="ORF">HII17_11935</name>
</gene>
<proteinExistence type="predicted"/>
<keyword evidence="3" id="KW-1185">Reference proteome</keyword>
<keyword evidence="1" id="KW-0732">Signal</keyword>
<dbReference type="InterPro" id="IPR011990">
    <property type="entry name" value="TPR-like_helical_dom_sf"/>
</dbReference>
<comment type="caution">
    <text evidence="2">The sequence shown here is derived from an EMBL/GenBank/DDBJ whole genome shotgun (WGS) entry which is preliminary data.</text>
</comment>
<feature type="signal peptide" evidence="1">
    <location>
        <begin position="1"/>
        <end position="21"/>
    </location>
</feature>
<dbReference type="Gene3D" id="1.25.40.10">
    <property type="entry name" value="Tetratricopeptide repeat domain"/>
    <property type="match status" value="1"/>
</dbReference>
<evidence type="ECO:0000313" key="3">
    <source>
        <dbReference type="Proteomes" id="UP000568664"/>
    </source>
</evidence>
<evidence type="ECO:0000256" key="1">
    <source>
        <dbReference type="SAM" id="SignalP"/>
    </source>
</evidence>
<evidence type="ECO:0008006" key="4">
    <source>
        <dbReference type="Google" id="ProtNLM"/>
    </source>
</evidence>
<dbReference type="RefSeq" id="WP_169075580.1">
    <property type="nucleotide sequence ID" value="NZ_JABBXH010000003.1"/>
</dbReference>
<evidence type="ECO:0000313" key="2">
    <source>
        <dbReference type="EMBL" id="NMP32280.1"/>
    </source>
</evidence>